<keyword evidence="1 2" id="KW-0238">DNA-binding</keyword>
<dbReference type="PANTHER" id="PTHR30055:SF226">
    <property type="entry name" value="HTH-TYPE TRANSCRIPTIONAL REGULATOR PKSA"/>
    <property type="match status" value="1"/>
</dbReference>
<sequence>MDLPTDDTSPAPSPGRRRSKGGDTPEERLARVAAAAHWCISRFGFRRTQMADVAKKAGLSAAALYSYAANKDALLTLAALHAMGHPLPGADALPVAPWSIAKLRDMAEADVARIAHWPVMASVLKRRSRPTRADLQAIAEEMYDLQSANRHGIWLMDRLSLEIPEIDRLWATKGHGATLKQLIALISKAPAPGIAVDVAARNAIEIMAWPSMHRHRDLWLKPDADEATIRKTATAQFVGAVAAAMSID</sequence>
<dbReference type="InterPro" id="IPR050109">
    <property type="entry name" value="HTH-type_TetR-like_transc_reg"/>
</dbReference>
<feature type="region of interest" description="Disordered" evidence="3">
    <location>
        <begin position="1"/>
        <end position="25"/>
    </location>
</feature>
<evidence type="ECO:0000256" key="1">
    <source>
        <dbReference type="ARBA" id="ARBA00023125"/>
    </source>
</evidence>
<dbReference type="Gene3D" id="1.10.357.10">
    <property type="entry name" value="Tetracycline Repressor, domain 2"/>
    <property type="match status" value="1"/>
</dbReference>
<dbReference type="AlphaFoldDB" id="A0A845QCX5"/>
<evidence type="ECO:0000256" key="3">
    <source>
        <dbReference type="SAM" id="MobiDB-lite"/>
    </source>
</evidence>
<evidence type="ECO:0000313" key="6">
    <source>
        <dbReference type="Proteomes" id="UP000470384"/>
    </source>
</evidence>
<dbReference type="InterPro" id="IPR001647">
    <property type="entry name" value="HTH_TetR"/>
</dbReference>
<dbReference type="PROSITE" id="PS50977">
    <property type="entry name" value="HTH_TETR_2"/>
    <property type="match status" value="1"/>
</dbReference>
<dbReference type="Pfam" id="PF00440">
    <property type="entry name" value="TetR_N"/>
    <property type="match status" value="1"/>
</dbReference>
<protein>
    <submittedName>
        <fullName evidence="5">TetR family transcriptional regulator</fullName>
    </submittedName>
</protein>
<dbReference type="PANTHER" id="PTHR30055">
    <property type="entry name" value="HTH-TYPE TRANSCRIPTIONAL REGULATOR RUTR"/>
    <property type="match status" value="1"/>
</dbReference>
<dbReference type="EMBL" id="WXYQ01000008">
    <property type="protein sequence ID" value="NBG96433.1"/>
    <property type="molecule type" value="Genomic_DNA"/>
</dbReference>
<dbReference type="SUPFAM" id="SSF46689">
    <property type="entry name" value="Homeodomain-like"/>
    <property type="match status" value="1"/>
</dbReference>
<evidence type="ECO:0000256" key="2">
    <source>
        <dbReference type="PROSITE-ProRule" id="PRU00335"/>
    </source>
</evidence>
<dbReference type="GO" id="GO:0000976">
    <property type="term" value="F:transcription cis-regulatory region binding"/>
    <property type="evidence" value="ECO:0007669"/>
    <property type="project" value="TreeGrafter"/>
</dbReference>
<dbReference type="Proteomes" id="UP000470384">
    <property type="component" value="Unassembled WGS sequence"/>
</dbReference>
<dbReference type="GO" id="GO:0003700">
    <property type="term" value="F:DNA-binding transcription factor activity"/>
    <property type="evidence" value="ECO:0007669"/>
    <property type="project" value="TreeGrafter"/>
</dbReference>
<feature type="DNA-binding region" description="H-T-H motif" evidence="2">
    <location>
        <begin position="49"/>
        <end position="68"/>
    </location>
</feature>
<feature type="compositionally biased region" description="Polar residues" evidence="3">
    <location>
        <begin position="1"/>
        <end position="10"/>
    </location>
</feature>
<dbReference type="GeneID" id="300654203"/>
<reference evidence="5 6" key="1">
    <citation type="journal article" date="2016" name="Int. J. Syst. Evol. Microbiol.">
        <title>Pyruvatibacter mobilis gen. nov., sp. nov., a marine bacterium from the culture broth of Picochlorum sp. 122.</title>
        <authorList>
            <person name="Wang G."/>
            <person name="Tang M."/>
            <person name="Wu H."/>
            <person name="Dai S."/>
            <person name="Li T."/>
            <person name="Chen C."/>
            <person name="He H."/>
            <person name="Fan J."/>
            <person name="Xiang W."/>
            <person name="Li X."/>
        </authorList>
    </citation>
    <scope>NUCLEOTIDE SEQUENCE [LARGE SCALE GENOMIC DNA]</scope>
    <source>
        <strain evidence="5 6">GYP-11</strain>
    </source>
</reference>
<dbReference type="RefSeq" id="WP_160588524.1">
    <property type="nucleotide sequence ID" value="NZ_BMHN01000001.1"/>
</dbReference>
<evidence type="ECO:0000259" key="4">
    <source>
        <dbReference type="PROSITE" id="PS50977"/>
    </source>
</evidence>
<feature type="domain" description="HTH tetR-type" evidence="4">
    <location>
        <begin position="26"/>
        <end position="86"/>
    </location>
</feature>
<organism evidence="5 6">
    <name type="scientific">Pyruvatibacter mobilis</name>
    <dbReference type="NCBI Taxonomy" id="1712261"/>
    <lineage>
        <taxon>Bacteria</taxon>
        <taxon>Pseudomonadati</taxon>
        <taxon>Pseudomonadota</taxon>
        <taxon>Alphaproteobacteria</taxon>
        <taxon>Hyphomicrobiales</taxon>
        <taxon>Parvibaculaceae</taxon>
        <taxon>Pyruvatibacter</taxon>
    </lineage>
</organism>
<evidence type="ECO:0000313" key="5">
    <source>
        <dbReference type="EMBL" id="NBG96433.1"/>
    </source>
</evidence>
<comment type="caution">
    <text evidence="5">The sequence shown here is derived from an EMBL/GenBank/DDBJ whole genome shotgun (WGS) entry which is preliminary data.</text>
</comment>
<accession>A0A845QCX5</accession>
<proteinExistence type="predicted"/>
<dbReference type="OrthoDB" id="9802802at2"/>
<keyword evidence="6" id="KW-1185">Reference proteome</keyword>
<name>A0A845QCX5_9HYPH</name>
<dbReference type="InterPro" id="IPR009057">
    <property type="entry name" value="Homeodomain-like_sf"/>
</dbReference>
<gene>
    <name evidence="5" type="ORF">GTQ45_11880</name>
</gene>